<dbReference type="EMBL" id="JH688007">
    <property type="protein sequence ID" value="EJD34084.1"/>
    <property type="molecule type" value="Genomic_DNA"/>
</dbReference>
<dbReference type="EC" id="5.6.2.4" evidence="3"/>
<evidence type="ECO:0000256" key="2">
    <source>
        <dbReference type="ARBA" id="ARBA00034617"/>
    </source>
</evidence>
<dbReference type="OrthoDB" id="2507344at2759"/>
<dbReference type="InterPro" id="IPR001650">
    <property type="entry name" value="Helicase_C-like"/>
</dbReference>
<dbReference type="Proteomes" id="UP000006514">
    <property type="component" value="Unassembled WGS sequence"/>
</dbReference>
<dbReference type="PROSITE" id="PS51194">
    <property type="entry name" value="HELICASE_CTER"/>
    <property type="match status" value="1"/>
</dbReference>
<evidence type="ECO:0000256" key="3">
    <source>
        <dbReference type="ARBA" id="ARBA00034808"/>
    </source>
</evidence>
<comment type="catalytic activity">
    <reaction evidence="2">
        <text>Couples ATP hydrolysis with the unwinding of duplex DNA by translocating in the 3'-5' direction.</text>
        <dbReference type="EC" id="5.6.2.4"/>
    </reaction>
</comment>
<feature type="compositionally biased region" description="Low complexity" evidence="4">
    <location>
        <begin position="7"/>
        <end position="27"/>
    </location>
</feature>
<evidence type="ECO:0000256" key="1">
    <source>
        <dbReference type="ARBA" id="ARBA00005446"/>
    </source>
</evidence>
<dbReference type="SMART" id="SM00490">
    <property type="entry name" value="HELICc"/>
    <property type="match status" value="1"/>
</dbReference>
<comment type="similarity">
    <text evidence="1">Belongs to the helicase family. RecQ subfamily.</text>
</comment>
<dbReference type="PANTHER" id="PTHR13710">
    <property type="entry name" value="DNA HELICASE RECQ FAMILY MEMBER"/>
    <property type="match status" value="1"/>
</dbReference>
<dbReference type="OMA" id="ICANECC"/>
<dbReference type="eggNOG" id="KOG0351">
    <property type="taxonomic scope" value="Eukaryota"/>
</dbReference>
<feature type="domain" description="Helicase C-terminal" evidence="5">
    <location>
        <begin position="1180"/>
        <end position="1338"/>
    </location>
</feature>
<feature type="compositionally biased region" description="Acidic residues" evidence="4">
    <location>
        <begin position="375"/>
        <end position="391"/>
    </location>
</feature>
<evidence type="ECO:0000259" key="5">
    <source>
        <dbReference type="PROSITE" id="PS51194"/>
    </source>
</evidence>
<dbReference type="GO" id="GO:0043138">
    <property type="term" value="F:3'-5' DNA helicase activity"/>
    <property type="evidence" value="ECO:0007669"/>
    <property type="project" value="UniProtKB-EC"/>
</dbReference>
<accession>J0WQD2</accession>
<feature type="region of interest" description="Disordered" evidence="4">
    <location>
        <begin position="367"/>
        <end position="393"/>
    </location>
</feature>
<gene>
    <name evidence="6" type="ORF">AURDEDRAFT_176861</name>
</gene>
<dbReference type="FunCoup" id="J0WQD2">
    <property type="interactions" value="27"/>
</dbReference>
<feature type="region of interest" description="Disordered" evidence="4">
    <location>
        <begin position="1"/>
        <end position="88"/>
    </location>
</feature>
<dbReference type="PANTHER" id="PTHR13710:SF154">
    <property type="entry name" value="RECQ HELICASE, PUTATIVE (AFU_ORTHOLOGUE AFUA_6G14720)-RELATED"/>
    <property type="match status" value="1"/>
</dbReference>
<protein>
    <recommendedName>
        <fullName evidence="3">DNA 3'-5' helicase</fullName>
        <ecNumber evidence="3">5.6.2.4</ecNumber>
    </recommendedName>
</protein>
<dbReference type="Gene3D" id="3.40.50.300">
    <property type="entry name" value="P-loop containing nucleotide triphosphate hydrolases"/>
    <property type="match status" value="2"/>
</dbReference>
<dbReference type="Pfam" id="PF00271">
    <property type="entry name" value="Helicase_C"/>
    <property type="match status" value="1"/>
</dbReference>
<reference evidence="7" key="1">
    <citation type="journal article" date="2012" name="Science">
        <title>The Paleozoic origin of enzymatic lignin decomposition reconstructed from 31 fungal genomes.</title>
        <authorList>
            <person name="Floudas D."/>
            <person name="Binder M."/>
            <person name="Riley R."/>
            <person name="Barry K."/>
            <person name="Blanchette R.A."/>
            <person name="Henrissat B."/>
            <person name="Martinez A.T."/>
            <person name="Otillar R."/>
            <person name="Spatafora J.W."/>
            <person name="Yadav J.S."/>
            <person name="Aerts A."/>
            <person name="Benoit I."/>
            <person name="Boyd A."/>
            <person name="Carlson A."/>
            <person name="Copeland A."/>
            <person name="Coutinho P.M."/>
            <person name="de Vries R.P."/>
            <person name="Ferreira P."/>
            <person name="Findley K."/>
            <person name="Foster B."/>
            <person name="Gaskell J."/>
            <person name="Glotzer D."/>
            <person name="Gorecki P."/>
            <person name="Heitman J."/>
            <person name="Hesse C."/>
            <person name="Hori C."/>
            <person name="Igarashi K."/>
            <person name="Jurgens J.A."/>
            <person name="Kallen N."/>
            <person name="Kersten P."/>
            <person name="Kohler A."/>
            <person name="Kuees U."/>
            <person name="Kumar T.K.A."/>
            <person name="Kuo A."/>
            <person name="LaButti K."/>
            <person name="Larrondo L.F."/>
            <person name="Lindquist E."/>
            <person name="Ling A."/>
            <person name="Lombard V."/>
            <person name="Lucas S."/>
            <person name="Lundell T."/>
            <person name="Martin R."/>
            <person name="McLaughlin D.J."/>
            <person name="Morgenstern I."/>
            <person name="Morin E."/>
            <person name="Murat C."/>
            <person name="Nagy L.G."/>
            <person name="Nolan M."/>
            <person name="Ohm R.A."/>
            <person name="Patyshakuliyeva A."/>
            <person name="Rokas A."/>
            <person name="Ruiz-Duenas F.J."/>
            <person name="Sabat G."/>
            <person name="Salamov A."/>
            <person name="Samejima M."/>
            <person name="Schmutz J."/>
            <person name="Slot J.C."/>
            <person name="St John F."/>
            <person name="Stenlid J."/>
            <person name="Sun H."/>
            <person name="Sun S."/>
            <person name="Syed K."/>
            <person name="Tsang A."/>
            <person name="Wiebenga A."/>
            <person name="Young D."/>
            <person name="Pisabarro A."/>
            <person name="Eastwood D.C."/>
            <person name="Martin F."/>
            <person name="Cullen D."/>
            <person name="Grigoriev I.V."/>
            <person name="Hibbett D.S."/>
        </authorList>
    </citation>
    <scope>NUCLEOTIDE SEQUENCE [LARGE SCALE GENOMIC DNA]</scope>
    <source>
        <strain evidence="7">TFB10046</strain>
    </source>
</reference>
<sequence>MPPPALSSGAAEVSSRSSPPDHSSSSDTPPPFDDSAYDEVRRRFPSPCEVGPTAPPTAAREGRRAESPTGSTPQAKRVRLEYSESEATPGTVRNQLVQDAEVNQRGLIVNGYYRMLICANECCGYALQADASQVQTHLRKHKQSVSVGIIGRWLARHGLPPGVNLPTPGSAPISGIEVVRGLACGVPGCTFAAQSESVMSGKHRRSNHPSLPSIPYVEADVQQPYRGRWSKYVVVGVADLPAPPPDSVGEVLRGLVARHWDVVQAKMELPRRASESLRDSSPWLSRSGIVPFVGQFSDAVLIRHCGIAHLPRRVDGWLGRVIEAAGAYYTEAVGQLREGDDELRRAADLLFSAAQNGRHSLAIAAQSTAERCHDDSDEPDGDDDDDDDDDRDCVPQAQQEVHDGALQDCEPGASLVGLVHDLVLALLTEMCDGRPNYETAVLSFFFLRSLNRHTAHFLPPFMVTGTAAALSYVLRAALYRHIVVTARDTGDTTFSVMETVIAWVRVGRPHVFDALRGMLALARNIAAHSASPDTVFWSDGDLSSFRYRGHTFHVAGLRNTVAALDVDMRDRLRALFGPVDPEEPSLRVPRDLVDDPSNFQPGYSFMSESENGIDRMALATRLLSSGRFCKVPEGSSTPVWDQDECVKWKKDYWEFSCLRAALCHLLSGQPSRATEALEALIVNGDRRRSIIAVGEPELLYVLDYNKTRFDMTIIRAFDPALSEIVLIDIMWLRPFAQLLQADVFAGDDDSVLKGYLYLNQGIFGRRIDGGVLSGTLQRYSTAHNATGFNVRDWRHIMTSIARHLIGADNTLLEEIQHDLDYQEGHSSRTAELHYGRERNGLTSMLVNRFLKLSRAAHKACPPSSSPSLILRYPSAAAASRETPAGAIAAPGITSDPPHAVAPALDLASLAANLSAIMEPRFRELAQSAVAQVAAALLDQFRLHGYVPLYPAPVPPPSAPRALVLDRDGKDLASALRALLGSPVATFKSAAQRQAVEAVVRGERHTATLLPTGGGKSLLFLIVAARYDAALSVSVVYVPWTVLALNHVRTCERHGVRAGIWTPESPVFYPVTFVLPESGSGALFHAGLRDLDAAGRLRRFFLDEVHAWIMDAEYRPAFLDASGLVAYAKPIHLMSATVPVDVYHEVLSLLRIGHIAAPEMFRERSVRPSIRYSVVFAREAEFVPYIHAAASRLLTARDHRGIVFVRFVHEAQAVAAALGCLPFHGQLSPAERSSTLASWESGKHRLIVATTLLSTGYHVHGVRLVVEYGAAWNYIAHLQATGRGGRGDRYCEAHTLLDPKKTYLVREPQRYGYLDMMSCFRNERACLRQGASVYIDGFGERCHELPLDFVPCSRCEREYVASSDDGSYPLRRAPVMPPAGLTQPAYPPTDAVLRLNAKLIAIHDRENDRSDRYIKERLDALTDVCLSCWLIEEGRRTGSHKTAYCLSSHNIVRTPFQTPRGMLTFGGLKGDVRVDSRLSCPWCWVPRRKLIHPHISTHGTQCEYQDIIPQMCLGAWLIHRRFLVRCDELPEIAGSTTFDAYWGWLSLRDDRDSQPNYLRVFLAVFDFVVNLREGKRAATAGAL</sequence>
<dbReference type="KEGG" id="adl:AURDEDRAFT_176861"/>
<name>J0WQD2_AURST</name>
<dbReference type="InterPro" id="IPR027417">
    <property type="entry name" value="P-loop_NTPase"/>
</dbReference>
<organism evidence="6 7">
    <name type="scientific">Auricularia subglabra (strain TFB-10046 / SS5)</name>
    <name type="common">White-rot fungus</name>
    <name type="synonym">Auricularia delicata (strain TFB10046)</name>
    <dbReference type="NCBI Taxonomy" id="717982"/>
    <lineage>
        <taxon>Eukaryota</taxon>
        <taxon>Fungi</taxon>
        <taxon>Dikarya</taxon>
        <taxon>Basidiomycota</taxon>
        <taxon>Agaricomycotina</taxon>
        <taxon>Agaricomycetes</taxon>
        <taxon>Auriculariales</taxon>
        <taxon>Auriculariaceae</taxon>
        <taxon>Auricularia</taxon>
    </lineage>
</organism>
<evidence type="ECO:0000313" key="6">
    <source>
        <dbReference type="EMBL" id="EJD34084.1"/>
    </source>
</evidence>
<dbReference type="InterPro" id="IPR022698">
    <property type="entry name" value="OrsD"/>
</dbReference>
<dbReference type="GO" id="GO:0005694">
    <property type="term" value="C:chromosome"/>
    <property type="evidence" value="ECO:0007669"/>
    <property type="project" value="TreeGrafter"/>
</dbReference>
<dbReference type="GO" id="GO:0000724">
    <property type="term" value="P:double-strand break repair via homologous recombination"/>
    <property type="evidence" value="ECO:0007669"/>
    <property type="project" value="TreeGrafter"/>
</dbReference>
<proteinExistence type="inferred from homology"/>
<dbReference type="GO" id="GO:0009378">
    <property type="term" value="F:four-way junction helicase activity"/>
    <property type="evidence" value="ECO:0007669"/>
    <property type="project" value="TreeGrafter"/>
</dbReference>
<evidence type="ECO:0000256" key="4">
    <source>
        <dbReference type="SAM" id="MobiDB-lite"/>
    </source>
</evidence>
<dbReference type="SUPFAM" id="SSF52540">
    <property type="entry name" value="P-loop containing nucleoside triphosphate hydrolases"/>
    <property type="match status" value="1"/>
</dbReference>
<dbReference type="GO" id="GO:0005737">
    <property type="term" value="C:cytoplasm"/>
    <property type="evidence" value="ECO:0007669"/>
    <property type="project" value="TreeGrafter"/>
</dbReference>
<keyword evidence="7" id="KW-1185">Reference proteome</keyword>
<dbReference type="Pfam" id="PF12013">
    <property type="entry name" value="OrsD"/>
    <property type="match status" value="1"/>
</dbReference>
<dbReference type="InParanoid" id="J0WQD2"/>
<evidence type="ECO:0000313" key="7">
    <source>
        <dbReference type="Proteomes" id="UP000006514"/>
    </source>
</evidence>